<dbReference type="InterPro" id="IPR036563">
    <property type="entry name" value="MoaE_sf"/>
</dbReference>
<dbReference type="NCBIfam" id="NF007959">
    <property type="entry name" value="PRK10678.1"/>
    <property type="match status" value="1"/>
</dbReference>
<dbReference type="Proteomes" id="UP000070299">
    <property type="component" value="Unassembled WGS sequence"/>
</dbReference>
<dbReference type="GO" id="GO:0006777">
    <property type="term" value="P:Mo-molybdopterin cofactor biosynthetic process"/>
    <property type="evidence" value="ECO:0007669"/>
    <property type="project" value="UniProtKB-KW"/>
</dbReference>
<dbReference type="GO" id="GO:0030366">
    <property type="term" value="F:molybdopterin synthase activity"/>
    <property type="evidence" value="ECO:0007669"/>
    <property type="project" value="UniProtKB-EC"/>
</dbReference>
<evidence type="ECO:0000256" key="3">
    <source>
        <dbReference type="ARBA" id="ARBA00011950"/>
    </source>
</evidence>
<evidence type="ECO:0000256" key="4">
    <source>
        <dbReference type="ARBA" id="ARBA00013858"/>
    </source>
</evidence>
<keyword evidence="5" id="KW-0808">Transferase</keyword>
<dbReference type="PANTHER" id="PTHR23404">
    <property type="entry name" value="MOLYBDOPTERIN SYNTHASE RELATED"/>
    <property type="match status" value="1"/>
</dbReference>
<dbReference type="STRING" id="1799789.AX660_19495"/>
<gene>
    <name evidence="13" type="ORF">AX660_19495</name>
</gene>
<comment type="pathway">
    <text evidence="1">Cofactor biosynthesis; molybdopterin biosynthesis.</text>
</comment>
<comment type="catalytic activity">
    <reaction evidence="12">
        <text>2 [molybdopterin-synthase sulfur-carrier protein]-C-terminal-Gly-aminoethanethioate + cyclic pyranopterin phosphate + H2O = molybdopterin + 2 [molybdopterin-synthase sulfur-carrier protein]-C-terminal Gly-Gly + 2 H(+)</text>
        <dbReference type="Rhea" id="RHEA:26333"/>
        <dbReference type="Rhea" id="RHEA-COMP:12202"/>
        <dbReference type="Rhea" id="RHEA-COMP:19907"/>
        <dbReference type="ChEBI" id="CHEBI:15377"/>
        <dbReference type="ChEBI" id="CHEBI:15378"/>
        <dbReference type="ChEBI" id="CHEBI:58698"/>
        <dbReference type="ChEBI" id="CHEBI:59648"/>
        <dbReference type="ChEBI" id="CHEBI:90778"/>
        <dbReference type="ChEBI" id="CHEBI:232372"/>
        <dbReference type="EC" id="2.8.1.12"/>
    </reaction>
</comment>
<evidence type="ECO:0000256" key="12">
    <source>
        <dbReference type="ARBA" id="ARBA00049878"/>
    </source>
</evidence>
<evidence type="ECO:0000256" key="5">
    <source>
        <dbReference type="ARBA" id="ARBA00022679"/>
    </source>
</evidence>
<organism evidence="13 14">
    <name type="scientific">Paraglaciecola hydrolytica</name>
    <dbReference type="NCBI Taxonomy" id="1799789"/>
    <lineage>
        <taxon>Bacteria</taxon>
        <taxon>Pseudomonadati</taxon>
        <taxon>Pseudomonadota</taxon>
        <taxon>Gammaproteobacteria</taxon>
        <taxon>Alteromonadales</taxon>
        <taxon>Alteromonadaceae</taxon>
        <taxon>Paraglaciecola</taxon>
    </lineage>
</organism>
<keyword evidence="14" id="KW-1185">Reference proteome</keyword>
<evidence type="ECO:0000256" key="2">
    <source>
        <dbReference type="ARBA" id="ARBA00005426"/>
    </source>
</evidence>
<dbReference type="SUPFAM" id="SSF54690">
    <property type="entry name" value="Molybdopterin synthase subunit MoaE"/>
    <property type="match status" value="1"/>
</dbReference>
<dbReference type="CDD" id="cd00756">
    <property type="entry name" value="MoaE"/>
    <property type="match status" value="1"/>
</dbReference>
<dbReference type="EMBL" id="LSNE01000009">
    <property type="protein sequence ID" value="KXI27734.1"/>
    <property type="molecule type" value="Genomic_DNA"/>
</dbReference>
<comment type="similarity">
    <text evidence="2">Belongs to the MoaE family.</text>
</comment>
<dbReference type="AlphaFoldDB" id="A0A148KN43"/>
<proteinExistence type="inferred from homology"/>
<dbReference type="EC" id="2.8.1.12" evidence="3"/>
<evidence type="ECO:0000256" key="6">
    <source>
        <dbReference type="ARBA" id="ARBA00023150"/>
    </source>
</evidence>
<keyword evidence="6" id="KW-0501">Molybdenum cofactor biosynthesis</keyword>
<comment type="caution">
    <text evidence="13">The sequence shown here is derived from an EMBL/GenBank/DDBJ whole genome shotgun (WGS) entry which is preliminary data.</text>
</comment>
<dbReference type="InterPro" id="IPR003448">
    <property type="entry name" value="Mopterin_biosynth_MoaE"/>
</dbReference>
<dbReference type="FunFam" id="3.90.1170.40:FF:000001">
    <property type="entry name" value="Molybdopterin synthase catalytic subunit MoaE"/>
    <property type="match status" value="1"/>
</dbReference>
<evidence type="ECO:0000256" key="11">
    <source>
        <dbReference type="ARBA" id="ARBA00032474"/>
    </source>
</evidence>
<dbReference type="Pfam" id="PF02391">
    <property type="entry name" value="MoaE"/>
    <property type="match status" value="1"/>
</dbReference>
<sequence>MTTKAFDKPDYIKVQNADFDMAVEYQRLRDVEVSDGAVVVFVGLVREFSQDKHIKSMFLEHYPAMTEQALQTIVQEARDKWPLGKVSVIHRIGHLDANAQIVMVGVTSQHRNAAFAAAEFIMDYLKMRAPFWKKEMTTKGDFWVEAKASDNDAAAKW</sequence>
<evidence type="ECO:0000313" key="14">
    <source>
        <dbReference type="Proteomes" id="UP000070299"/>
    </source>
</evidence>
<accession>A0A148KN43</accession>
<protein>
    <recommendedName>
        <fullName evidence="4">Molybdopterin synthase catalytic subunit</fullName>
        <ecNumber evidence="3">2.8.1.12</ecNumber>
    </recommendedName>
    <alternativeName>
        <fullName evidence="10">MPT synthase subunit 2</fullName>
    </alternativeName>
    <alternativeName>
        <fullName evidence="8">Molybdenum cofactor biosynthesis protein E</fullName>
    </alternativeName>
    <alternativeName>
        <fullName evidence="9">Molybdopterin-converting factor large subunit</fullName>
    </alternativeName>
    <alternativeName>
        <fullName evidence="11">Molybdopterin-converting factor subunit 2</fullName>
    </alternativeName>
</protein>
<evidence type="ECO:0000256" key="8">
    <source>
        <dbReference type="ARBA" id="ARBA00029745"/>
    </source>
</evidence>
<dbReference type="RefSeq" id="WP_068379144.1">
    <property type="nucleotide sequence ID" value="NZ_LSNE01000009.1"/>
</dbReference>
<comment type="subunit">
    <text evidence="7">Heterotetramer of 2 MoaD subunits and 2 MoaE subunits. Also stable as homodimer. The enzyme changes between these two forms during catalysis.</text>
</comment>
<evidence type="ECO:0000256" key="9">
    <source>
        <dbReference type="ARBA" id="ARBA00030407"/>
    </source>
</evidence>
<dbReference type="OrthoDB" id="9803224at2"/>
<evidence type="ECO:0000256" key="7">
    <source>
        <dbReference type="ARBA" id="ARBA00026066"/>
    </source>
</evidence>
<evidence type="ECO:0000256" key="1">
    <source>
        <dbReference type="ARBA" id="ARBA00005046"/>
    </source>
</evidence>
<name>A0A148KN43_9ALTE</name>
<evidence type="ECO:0000313" key="13">
    <source>
        <dbReference type="EMBL" id="KXI27734.1"/>
    </source>
</evidence>
<dbReference type="Gene3D" id="3.90.1170.40">
    <property type="entry name" value="Molybdopterin biosynthesis MoaE subunit"/>
    <property type="match status" value="1"/>
</dbReference>
<reference evidence="14" key="1">
    <citation type="submission" date="2016-02" db="EMBL/GenBank/DDBJ databases">
        <authorList>
            <person name="Schultz-Johansen M."/>
            <person name="Glaring M.A."/>
            <person name="Bech P.K."/>
            <person name="Stougaard P."/>
        </authorList>
    </citation>
    <scope>NUCLEOTIDE SEQUENCE [LARGE SCALE GENOMIC DNA]</scope>
    <source>
        <strain evidence="14">S66</strain>
    </source>
</reference>
<dbReference type="UniPathway" id="UPA00344"/>
<evidence type="ECO:0000256" key="10">
    <source>
        <dbReference type="ARBA" id="ARBA00030781"/>
    </source>
</evidence>